<dbReference type="AlphaFoldDB" id="A0A1T0ARZ0"/>
<dbReference type="EMBL" id="MUYA01000008">
    <property type="protein sequence ID" value="OOR98899.1"/>
    <property type="molecule type" value="Genomic_DNA"/>
</dbReference>
<protein>
    <submittedName>
        <fullName evidence="1">Uncharacterized protein</fullName>
    </submittedName>
</protein>
<accession>A0A1T0ARZ0</accession>
<organism evidence="1 2">
    <name type="scientific">Haemophilus paracuniculus</name>
    <dbReference type="NCBI Taxonomy" id="734"/>
    <lineage>
        <taxon>Bacteria</taxon>
        <taxon>Pseudomonadati</taxon>
        <taxon>Pseudomonadota</taxon>
        <taxon>Gammaproteobacteria</taxon>
        <taxon>Pasteurellales</taxon>
        <taxon>Pasteurellaceae</taxon>
        <taxon>Haemophilus</taxon>
    </lineage>
</organism>
<name>A0A1T0ARZ0_9PAST</name>
<dbReference type="Proteomes" id="UP000190867">
    <property type="component" value="Unassembled WGS sequence"/>
</dbReference>
<reference evidence="1 2" key="1">
    <citation type="submission" date="2017-02" db="EMBL/GenBank/DDBJ databases">
        <title>Draft genome sequence of Haemophilus paracuniculus CCUG 43573 type strain.</title>
        <authorList>
            <person name="Engstrom-Jakobsson H."/>
            <person name="Salva-Serra F."/>
            <person name="Thorell K."/>
            <person name="Gonzales-Siles L."/>
            <person name="Karlsson R."/>
            <person name="Boulund F."/>
            <person name="Engstrand L."/>
            <person name="Kristiansson E."/>
            <person name="Moore E."/>
        </authorList>
    </citation>
    <scope>NUCLEOTIDE SEQUENCE [LARGE SCALE GENOMIC DNA]</scope>
    <source>
        <strain evidence="1 2">CCUG 43573</strain>
    </source>
</reference>
<dbReference type="STRING" id="734.B0187_06450"/>
<evidence type="ECO:0000313" key="1">
    <source>
        <dbReference type="EMBL" id="OOR98899.1"/>
    </source>
</evidence>
<evidence type="ECO:0000313" key="2">
    <source>
        <dbReference type="Proteomes" id="UP000190867"/>
    </source>
</evidence>
<keyword evidence="2" id="KW-1185">Reference proteome</keyword>
<gene>
    <name evidence="1" type="ORF">B0187_06450</name>
</gene>
<sequence>MSMILKKLFGKKDTYVTTIELDNLPEYWFSDYDDSGTYYTLGRNLAQRFIFSILRCGNYSMPSVPYISEFKFQQDLIFKIDKIEISKKSNLSTGGYTYSSTLNVYIYYSADEELVEEIDRALKHLIYTHISCYINDPIREGIERDDVYKLCYMFADRLGISHTERAKDYFCCMMNIIYYKIKYQSNSTDKKNFIKKEVSRYIRTELDDNIDKQLEIFSEILIFLSEKNTNK</sequence>
<comment type="caution">
    <text evidence="1">The sequence shown here is derived from an EMBL/GenBank/DDBJ whole genome shotgun (WGS) entry which is preliminary data.</text>
</comment>
<proteinExistence type="predicted"/>